<keyword evidence="3" id="KW-1185">Reference proteome</keyword>
<feature type="compositionally biased region" description="Low complexity" evidence="1">
    <location>
        <begin position="24"/>
        <end position="38"/>
    </location>
</feature>
<dbReference type="EMBL" id="NMUH01000172">
    <property type="protein sequence ID" value="MQL73542.1"/>
    <property type="molecule type" value="Genomic_DNA"/>
</dbReference>
<feature type="compositionally biased region" description="Basic residues" evidence="1">
    <location>
        <begin position="139"/>
        <end position="150"/>
    </location>
</feature>
<reference evidence="2" key="1">
    <citation type="submission" date="2017-07" db="EMBL/GenBank/DDBJ databases">
        <title>Taro Niue Genome Assembly and Annotation.</title>
        <authorList>
            <person name="Atibalentja N."/>
            <person name="Keating K."/>
            <person name="Fields C.J."/>
        </authorList>
    </citation>
    <scope>NUCLEOTIDE SEQUENCE</scope>
    <source>
        <strain evidence="2">Niue_2</strain>
        <tissue evidence="2">Leaf</tissue>
    </source>
</reference>
<dbReference type="AlphaFoldDB" id="A0A843TM95"/>
<evidence type="ECO:0000313" key="3">
    <source>
        <dbReference type="Proteomes" id="UP000652761"/>
    </source>
</evidence>
<comment type="caution">
    <text evidence="2">The sequence shown here is derived from an EMBL/GenBank/DDBJ whole genome shotgun (WGS) entry which is preliminary data.</text>
</comment>
<sequence length="179" mass="19685">MQDREIAQQEAEQLRKELERVRRAAGAGASSSRVAEGSQSDLEDRLATAVRRAKETQTELAERVDAATGERDRLRIRAEATELLVAETMQELATLRVQGSSVDQTEMARLRTEVTAQQIRIDELRGLVTTLGQAAQSRSRSRSSSRRKGKAGIAAKEEERATGIAVKEVKECAGDGDHR</sequence>
<organism evidence="2 3">
    <name type="scientific">Colocasia esculenta</name>
    <name type="common">Wild taro</name>
    <name type="synonym">Arum esculentum</name>
    <dbReference type="NCBI Taxonomy" id="4460"/>
    <lineage>
        <taxon>Eukaryota</taxon>
        <taxon>Viridiplantae</taxon>
        <taxon>Streptophyta</taxon>
        <taxon>Embryophyta</taxon>
        <taxon>Tracheophyta</taxon>
        <taxon>Spermatophyta</taxon>
        <taxon>Magnoliopsida</taxon>
        <taxon>Liliopsida</taxon>
        <taxon>Araceae</taxon>
        <taxon>Aroideae</taxon>
        <taxon>Colocasieae</taxon>
        <taxon>Colocasia</taxon>
    </lineage>
</organism>
<gene>
    <name evidence="2" type="ORF">Taro_005894</name>
</gene>
<name>A0A843TM95_COLES</name>
<feature type="region of interest" description="Disordered" evidence="1">
    <location>
        <begin position="131"/>
        <end position="159"/>
    </location>
</feature>
<dbReference type="Proteomes" id="UP000652761">
    <property type="component" value="Unassembled WGS sequence"/>
</dbReference>
<evidence type="ECO:0000313" key="2">
    <source>
        <dbReference type="EMBL" id="MQL73542.1"/>
    </source>
</evidence>
<accession>A0A843TM95</accession>
<protein>
    <submittedName>
        <fullName evidence="2">Uncharacterized protein</fullName>
    </submittedName>
</protein>
<evidence type="ECO:0000256" key="1">
    <source>
        <dbReference type="SAM" id="MobiDB-lite"/>
    </source>
</evidence>
<feature type="compositionally biased region" description="Basic and acidic residues" evidence="1">
    <location>
        <begin position="42"/>
        <end position="71"/>
    </location>
</feature>
<proteinExistence type="predicted"/>
<feature type="region of interest" description="Disordered" evidence="1">
    <location>
        <begin position="18"/>
        <end position="71"/>
    </location>
</feature>